<feature type="domain" description="STAS" evidence="3">
    <location>
        <begin position="30"/>
        <end position="128"/>
    </location>
</feature>
<evidence type="ECO:0000256" key="1">
    <source>
        <dbReference type="ARBA" id="ARBA00009013"/>
    </source>
</evidence>
<keyword evidence="5" id="KW-1185">Reference proteome</keyword>
<dbReference type="NCBIfam" id="TIGR00377">
    <property type="entry name" value="ant_ant_sig"/>
    <property type="match status" value="1"/>
</dbReference>
<comment type="caution">
    <text evidence="4">The sequence shown here is derived from an EMBL/GenBank/DDBJ whole genome shotgun (WGS) entry which is preliminary data.</text>
</comment>
<dbReference type="InterPro" id="IPR002645">
    <property type="entry name" value="STAS_dom"/>
</dbReference>
<dbReference type="Gene3D" id="3.30.750.24">
    <property type="entry name" value="STAS domain"/>
    <property type="match status" value="1"/>
</dbReference>
<gene>
    <name evidence="4" type="ORF">ACFOYY_04555</name>
</gene>
<dbReference type="Pfam" id="PF01740">
    <property type="entry name" value="STAS"/>
    <property type="match status" value="1"/>
</dbReference>
<dbReference type="InterPro" id="IPR036513">
    <property type="entry name" value="STAS_dom_sf"/>
</dbReference>
<protein>
    <recommendedName>
        <fullName evidence="2">Anti-sigma factor antagonist</fullName>
    </recommendedName>
</protein>
<dbReference type="EMBL" id="JBHSBC010000003">
    <property type="protein sequence ID" value="MFC3979380.1"/>
    <property type="molecule type" value="Genomic_DNA"/>
</dbReference>
<dbReference type="PANTHER" id="PTHR33495">
    <property type="entry name" value="ANTI-SIGMA FACTOR ANTAGONIST TM_1081-RELATED-RELATED"/>
    <property type="match status" value="1"/>
</dbReference>
<sequence length="142" mass="15520">MSHHADQNDQTGQAQQAFIVEAGTDGYPTIVHVSGALDYDTSPVLGAVIDRLWEELDGDHLLLNLERTTFCDSVGLSRLIAAFTGSQQRGVTLLLVAPQPFMRHVLDLTGLSRILMIRDSLAQALDEARERSTNDQGHVPSL</sequence>
<dbReference type="PROSITE" id="PS50801">
    <property type="entry name" value="STAS"/>
    <property type="match status" value="1"/>
</dbReference>
<evidence type="ECO:0000313" key="4">
    <source>
        <dbReference type="EMBL" id="MFC3979380.1"/>
    </source>
</evidence>
<organism evidence="4 5">
    <name type="scientific">Streptosporangium jomthongense</name>
    <dbReference type="NCBI Taxonomy" id="1193683"/>
    <lineage>
        <taxon>Bacteria</taxon>
        <taxon>Bacillati</taxon>
        <taxon>Actinomycetota</taxon>
        <taxon>Actinomycetes</taxon>
        <taxon>Streptosporangiales</taxon>
        <taxon>Streptosporangiaceae</taxon>
        <taxon>Streptosporangium</taxon>
    </lineage>
</organism>
<evidence type="ECO:0000259" key="3">
    <source>
        <dbReference type="PROSITE" id="PS50801"/>
    </source>
</evidence>
<dbReference type="InterPro" id="IPR003658">
    <property type="entry name" value="Anti-sigma_ant"/>
</dbReference>
<dbReference type="RefSeq" id="WP_386188082.1">
    <property type="nucleotide sequence ID" value="NZ_JBHSBC010000003.1"/>
</dbReference>
<dbReference type="PANTHER" id="PTHR33495:SF2">
    <property type="entry name" value="ANTI-SIGMA FACTOR ANTAGONIST TM_1081-RELATED"/>
    <property type="match status" value="1"/>
</dbReference>
<dbReference type="CDD" id="cd07043">
    <property type="entry name" value="STAS_anti-anti-sigma_factors"/>
    <property type="match status" value="1"/>
</dbReference>
<reference evidence="5" key="1">
    <citation type="journal article" date="2019" name="Int. J. Syst. Evol. Microbiol.">
        <title>The Global Catalogue of Microorganisms (GCM) 10K type strain sequencing project: providing services to taxonomists for standard genome sequencing and annotation.</title>
        <authorList>
            <consortium name="The Broad Institute Genomics Platform"/>
            <consortium name="The Broad Institute Genome Sequencing Center for Infectious Disease"/>
            <person name="Wu L."/>
            <person name="Ma J."/>
        </authorList>
    </citation>
    <scope>NUCLEOTIDE SEQUENCE [LARGE SCALE GENOMIC DNA]</scope>
    <source>
        <strain evidence="5">TBRC 7912</strain>
    </source>
</reference>
<evidence type="ECO:0000313" key="5">
    <source>
        <dbReference type="Proteomes" id="UP001595698"/>
    </source>
</evidence>
<comment type="similarity">
    <text evidence="1 2">Belongs to the anti-sigma-factor antagonist family.</text>
</comment>
<dbReference type="SUPFAM" id="SSF52091">
    <property type="entry name" value="SpoIIaa-like"/>
    <property type="match status" value="1"/>
</dbReference>
<name>A0ABV8EUJ8_9ACTN</name>
<proteinExistence type="inferred from homology"/>
<evidence type="ECO:0000256" key="2">
    <source>
        <dbReference type="RuleBase" id="RU003749"/>
    </source>
</evidence>
<dbReference type="Proteomes" id="UP001595698">
    <property type="component" value="Unassembled WGS sequence"/>
</dbReference>
<accession>A0ABV8EUJ8</accession>